<comment type="caution">
    <text evidence="2">The sequence shown here is derived from an EMBL/GenBank/DDBJ whole genome shotgun (WGS) entry which is preliminary data.</text>
</comment>
<dbReference type="EMBL" id="JAGIQL010000029">
    <property type="protein sequence ID" value="MBP0457818.1"/>
    <property type="molecule type" value="Genomic_DNA"/>
</dbReference>
<gene>
    <name evidence="2" type="ORF">JFN87_09935</name>
</gene>
<evidence type="ECO:0000313" key="2">
    <source>
        <dbReference type="EMBL" id="MBP0457818.1"/>
    </source>
</evidence>
<dbReference type="Gene3D" id="1.10.10.10">
    <property type="entry name" value="Winged helix-like DNA-binding domain superfamily/Winged helix DNA-binding domain"/>
    <property type="match status" value="1"/>
</dbReference>
<dbReference type="AlphaFoldDB" id="A0A940MFS0"/>
<proteinExistence type="predicted"/>
<dbReference type="InterPro" id="IPR005149">
    <property type="entry name" value="Tscrpt_reg_PadR_N"/>
</dbReference>
<accession>A0A940MFS0</accession>
<dbReference type="InterPro" id="IPR036390">
    <property type="entry name" value="WH_DNA-bd_sf"/>
</dbReference>
<feature type="domain" description="Transcription regulator PadR N-terminal" evidence="1">
    <location>
        <begin position="2"/>
        <end position="73"/>
    </location>
</feature>
<dbReference type="InterPro" id="IPR036388">
    <property type="entry name" value="WH-like_DNA-bd_sf"/>
</dbReference>
<organism evidence="2 3">
    <name type="scientific">Streptomyces montanisoli</name>
    <dbReference type="NCBI Taxonomy" id="2798581"/>
    <lineage>
        <taxon>Bacteria</taxon>
        <taxon>Bacillati</taxon>
        <taxon>Actinomycetota</taxon>
        <taxon>Actinomycetes</taxon>
        <taxon>Kitasatosporales</taxon>
        <taxon>Streptomycetaceae</taxon>
        <taxon>Streptomyces</taxon>
    </lineage>
</organism>
<dbReference type="RefSeq" id="WP_209339583.1">
    <property type="nucleotide sequence ID" value="NZ_JAGIQL010000029.1"/>
</dbReference>
<evidence type="ECO:0000313" key="3">
    <source>
        <dbReference type="Proteomes" id="UP000670475"/>
    </source>
</evidence>
<evidence type="ECO:0000259" key="1">
    <source>
        <dbReference type="Pfam" id="PF03551"/>
    </source>
</evidence>
<protein>
    <submittedName>
        <fullName evidence="2">Helix-turn-helix transcriptional regulator</fullName>
    </submittedName>
</protein>
<name>A0A940MFS0_9ACTN</name>
<dbReference type="PANTHER" id="PTHR33169">
    <property type="entry name" value="PADR-FAMILY TRANSCRIPTIONAL REGULATOR"/>
    <property type="match status" value="1"/>
</dbReference>
<dbReference type="PANTHER" id="PTHR33169:SF14">
    <property type="entry name" value="TRANSCRIPTIONAL REGULATOR RV3488"/>
    <property type="match status" value="1"/>
</dbReference>
<reference evidence="2" key="1">
    <citation type="submission" date="2021-03" db="EMBL/GenBank/DDBJ databases">
        <title>Whole genome sequence of Streptomyces bomunensis MMS17-BM035.</title>
        <authorList>
            <person name="Lee J.H."/>
        </authorList>
    </citation>
    <scope>NUCLEOTIDE SEQUENCE</scope>
    <source>
        <strain evidence="2">MMS17-BM035</strain>
    </source>
</reference>
<dbReference type="Proteomes" id="UP000670475">
    <property type="component" value="Unassembled WGS sequence"/>
</dbReference>
<dbReference type="InterPro" id="IPR052509">
    <property type="entry name" value="Metal_resp_DNA-bind_regulator"/>
</dbReference>
<dbReference type="SUPFAM" id="SSF46785">
    <property type="entry name" value="Winged helix' DNA-binding domain"/>
    <property type="match status" value="1"/>
</dbReference>
<sequence>MLVERPMHPYEMFSLLKERHEDHIVKVRPGSLYHTVERLARDGLAVSCGTAKAGNRPERTTYEITQVGRAVLSEQVSVMLDSPVNEYPRFPLALGESHNLPRDQVVGHLTHRAERLTEMVDEADRYLAGLRESDVPEAYWFVADYLRTIQAAERDWLRALIIRLHNEELPWPYRTTDQ</sequence>
<keyword evidence="3" id="KW-1185">Reference proteome</keyword>
<dbReference type="Pfam" id="PF03551">
    <property type="entry name" value="PadR"/>
    <property type="match status" value="1"/>
</dbReference>